<feature type="transmembrane region" description="Helical" evidence="1">
    <location>
        <begin position="37"/>
        <end position="54"/>
    </location>
</feature>
<sequence length="306" mass="31671">MPWRLTLLGLAAAGAMLLALPAWVACARAALGHEADAGILIAPVVFVFLVTLRWRRLVVLRPRPDALGVAVAALGVVLLALATADPLGGGSWFLGGPLFRGGPAATWARTAAVGGAVLLLLGSITAVTGHRLAGRFGAAMGALVFLVPLPQSLITQVSEPMNLAAARVACGIFEVFSVGAGVEGGTMFIERGAGQRWMPVPLAETAQALPIAMMLGVVCYAFVFGSPLRPLVRTAVLLLCPIAGVLSCAGVLVATLLFSTPEAPAWAWAQVGGQWLMMAVAFLLLMGLIRLLAWAAVPVRRFSLAN</sequence>
<keyword evidence="3" id="KW-1185">Reference proteome</keyword>
<dbReference type="HOGENOM" id="CLU_1004185_0_0_0"/>
<evidence type="ECO:0000256" key="1">
    <source>
        <dbReference type="SAM" id="Phobius"/>
    </source>
</evidence>
<dbReference type="EMBL" id="AP012338">
    <property type="protein sequence ID" value="BAM02628.1"/>
    <property type="molecule type" value="Genomic_DNA"/>
</dbReference>
<feature type="transmembrane region" description="Helical" evidence="1">
    <location>
        <begin position="278"/>
        <end position="297"/>
    </location>
</feature>
<accession>I0IBJ0</accession>
<feature type="transmembrane region" description="Helical" evidence="1">
    <location>
        <begin position="236"/>
        <end position="258"/>
    </location>
</feature>
<dbReference type="InterPro" id="IPR019127">
    <property type="entry name" value="Exosortase"/>
</dbReference>
<dbReference type="STRING" id="1142394.PSMK_04690"/>
<keyword evidence="1" id="KW-1133">Transmembrane helix</keyword>
<keyword evidence="1" id="KW-0472">Membrane</keyword>
<feature type="transmembrane region" description="Helical" evidence="1">
    <location>
        <begin position="104"/>
        <end position="124"/>
    </location>
</feature>
<organism evidence="2 3">
    <name type="scientific">Phycisphaera mikurensis (strain NBRC 102666 / KCTC 22515 / FYK2301M01)</name>
    <dbReference type="NCBI Taxonomy" id="1142394"/>
    <lineage>
        <taxon>Bacteria</taxon>
        <taxon>Pseudomonadati</taxon>
        <taxon>Planctomycetota</taxon>
        <taxon>Phycisphaerae</taxon>
        <taxon>Phycisphaerales</taxon>
        <taxon>Phycisphaeraceae</taxon>
        <taxon>Phycisphaera</taxon>
    </lineage>
</organism>
<feature type="transmembrane region" description="Helical" evidence="1">
    <location>
        <begin position="206"/>
        <end position="224"/>
    </location>
</feature>
<reference evidence="2 3" key="1">
    <citation type="submission" date="2012-02" db="EMBL/GenBank/DDBJ databases">
        <title>Complete genome sequence of Phycisphaera mikurensis NBRC 102666.</title>
        <authorList>
            <person name="Ankai A."/>
            <person name="Hosoyama A."/>
            <person name="Terui Y."/>
            <person name="Sekine M."/>
            <person name="Fukai R."/>
            <person name="Kato Y."/>
            <person name="Nakamura S."/>
            <person name="Yamada-Narita S."/>
            <person name="Kawakoshi A."/>
            <person name="Fukunaga Y."/>
            <person name="Yamazaki S."/>
            <person name="Fujita N."/>
        </authorList>
    </citation>
    <scope>NUCLEOTIDE SEQUENCE [LARGE SCALE GENOMIC DNA]</scope>
    <source>
        <strain evidence="3">NBRC 102666 / KCTC 22515 / FYK2301M01</strain>
    </source>
</reference>
<dbReference type="KEGG" id="phm:PSMK_04690"/>
<evidence type="ECO:0000313" key="3">
    <source>
        <dbReference type="Proteomes" id="UP000007881"/>
    </source>
</evidence>
<dbReference type="Pfam" id="PF09721">
    <property type="entry name" value="Exosortase_EpsH"/>
    <property type="match status" value="1"/>
</dbReference>
<dbReference type="PROSITE" id="PS51257">
    <property type="entry name" value="PROKAR_LIPOPROTEIN"/>
    <property type="match status" value="1"/>
</dbReference>
<feature type="transmembrane region" description="Helical" evidence="1">
    <location>
        <begin position="66"/>
        <end position="84"/>
    </location>
</feature>
<protein>
    <submittedName>
        <fullName evidence="2">Uncharacterized protein</fullName>
    </submittedName>
</protein>
<dbReference type="AlphaFoldDB" id="I0IBJ0"/>
<gene>
    <name evidence="2" type="ordered locus">PSMK_04690</name>
</gene>
<feature type="transmembrane region" description="Helical" evidence="1">
    <location>
        <begin position="136"/>
        <end position="154"/>
    </location>
</feature>
<dbReference type="RefSeq" id="WP_014435848.1">
    <property type="nucleotide sequence ID" value="NC_017080.1"/>
</dbReference>
<proteinExistence type="predicted"/>
<name>I0IBJ0_PHYMF</name>
<dbReference type="Proteomes" id="UP000007881">
    <property type="component" value="Chromosome"/>
</dbReference>
<evidence type="ECO:0000313" key="2">
    <source>
        <dbReference type="EMBL" id="BAM02628.1"/>
    </source>
</evidence>
<keyword evidence="1" id="KW-0812">Transmembrane</keyword>